<dbReference type="InterPro" id="IPR028979">
    <property type="entry name" value="Ser_kin/Pase_Hpr-like_N_sf"/>
</dbReference>
<dbReference type="SUPFAM" id="SSF75138">
    <property type="entry name" value="HprK N-terminal domain-like"/>
    <property type="match status" value="1"/>
</dbReference>
<comment type="caution">
    <text evidence="1">The sequence shown here is derived from an EMBL/GenBank/DDBJ whole genome shotgun (WGS) entry which is preliminary data.</text>
</comment>
<sequence length="123" mass="13585">MEWGISMKLSEIVTLTHATIFTPTDHTRLESNYDKGFACDLMSDVLAYVEDHVLLITGLVNEHSLRTATMLDIDAILFVRGKKPTPALIEEAIRKNVTLLGTNMTSYQVSGILYNAGLGSLEL</sequence>
<dbReference type="EMBL" id="AFNU02000016">
    <property type="protein sequence ID" value="ERJ11100.1"/>
    <property type="molecule type" value="Genomic_DNA"/>
</dbReference>
<dbReference type="STRING" id="1033810.HLPCO_002839"/>
<keyword evidence="2" id="KW-1185">Reference proteome</keyword>
<dbReference type="InParanoid" id="U2FDP4"/>
<evidence type="ECO:0008006" key="3">
    <source>
        <dbReference type="Google" id="ProtNLM"/>
    </source>
</evidence>
<protein>
    <recommendedName>
        <fullName evidence="3">DRTGG domain protein</fullName>
    </recommendedName>
</protein>
<dbReference type="Proteomes" id="UP000005707">
    <property type="component" value="Unassembled WGS sequence"/>
</dbReference>
<dbReference type="Gene3D" id="3.40.1390.20">
    <property type="entry name" value="HprK N-terminal domain-like"/>
    <property type="match status" value="1"/>
</dbReference>
<gene>
    <name evidence="1" type="ORF">HLPCO_002839</name>
</gene>
<evidence type="ECO:0000313" key="2">
    <source>
        <dbReference type="Proteomes" id="UP000005707"/>
    </source>
</evidence>
<reference evidence="1 2" key="2">
    <citation type="journal article" date="2013" name="PLoS ONE">
        <title>INDIGO - INtegrated Data Warehouse of MIcrobial GenOmes with Examples from the Red Sea Extremophiles.</title>
        <authorList>
            <person name="Alam I."/>
            <person name="Antunes A."/>
            <person name="Kamau A.A."/>
            <person name="Ba Alawi W."/>
            <person name="Kalkatawi M."/>
            <person name="Stingl U."/>
            <person name="Bajic V.B."/>
        </authorList>
    </citation>
    <scope>NUCLEOTIDE SEQUENCE [LARGE SCALE GENOMIC DNA]</scope>
    <source>
        <strain evidence="1 2">SSD-17B</strain>
    </source>
</reference>
<organism evidence="1 2">
    <name type="scientific">Haloplasma contractile SSD-17B</name>
    <dbReference type="NCBI Taxonomy" id="1033810"/>
    <lineage>
        <taxon>Bacteria</taxon>
        <taxon>Bacillati</taxon>
        <taxon>Mycoplasmatota</taxon>
        <taxon>Mollicutes</taxon>
        <taxon>Haloplasmatales</taxon>
        <taxon>Haloplasmataceae</taxon>
        <taxon>Haloplasma</taxon>
    </lineage>
</organism>
<name>U2FDP4_9MOLU</name>
<proteinExistence type="predicted"/>
<evidence type="ECO:0000313" key="1">
    <source>
        <dbReference type="EMBL" id="ERJ11100.1"/>
    </source>
</evidence>
<dbReference type="eggNOG" id="COG4109">
    <property type="taxonomic scope" value="Bacteria"/>
</dbReference>
<reference evidence="1 2" key="1">
    <citation type="journal article" date="2011" name="J. Bacteriol.">
        <title>Genome sequence of Haloplasma contractile, an unusual contractile bacterium from a deep-sea anoxic brine lake.</title>
        <authorList>
            <person name="Antunes A."/>
            <person name="Alam I."/>
            <person name="El Dorry H."/>
            <person name="Siam R."/>
            <person name="Robertson A."/>
            <person name="Bajic V.B."/>
            <person name="Stingl U."/>
        </authorList>
    </citation>
    <scope>NUCLEOTIDE SEQUENCE [LARGE SCALE GENOMIC DNA]</scope>
    <source>
        <strain evidence="1 2">SSD-17B</strain>
    </source>
</reference>
<dbReference type="AlphaFoldDB" id="U2FDP4"/>
<accession>U2FDP4</accession>